<dbReference type="RefSeq" id="WP_073047346.1">
    <property type="nucleotide sequence ID" value="NZ_FRCJ01000008.1"/>
</dbReference>
<reference evidence="1 2" key="1">
    <citation type="submission" date="2016-11" db="EMBL/GenBank/DDBJ databases">
        <authorList>
            <person name="Jaros S."/>
            <person name="Januszkiewicz K."/>
            <person name="Wedrychowicz H."/>
        </authorList>
    </citation>
    <scope>NUCLEOTIDE SEQUENCE [LARGE SCALE GENOMIC DNA]</scope>
    <source>
        <strain evidence="1 2">BPI-34</strain>
    </source>
</reference>
<accession>A0A1M7MUN6</accession>
<name>A0A1M7MUN6_XYLRU</name>
<dbReference type="EMBL" id="FRCJ01000008">
    <property type="protein sequence ID" value="SHM94735.1"/>
    <property type="molecule type" value="Genomic_DNA"/>
</dbReference>
<proteinExistence type="predicted"/>
<evidence type="ECO:0000313" key="1">
    <source>
        <dbReference type="EMBL" id="SHM94735.1"/>
    </source>
</evidence>
<organism evidence="1 2">
    <name type="scientific">Xylanibacter ruminicola</name>
    <name type="common">Prevotella ruminicola</name>
    <dbReference type="NCBI Taxonomy" id="839"/>
    <lineage>
        <taxon>Bacteria</taxon>
        <taxon>Pseudomonadati</taxon>
        <taxon>Bacteroidota</taxon>
        <taxon>Bacteroidia</taxon>
        <taxon>Bacteroidales</taxon>
        <taxon>Prevotellaceae</taxon>
        <taxon>Xylanibacter</taxon>
    </lineage>
</organism>
<dbReference type="AlphaFoldDB" id="A0A1M7MUN6"/>
<evidence type="ECO:0000313" key="2">
    <source>
        <dbReference type="Proteomes" id="UP000184280"/>
    </source>
</evidence>
<sequence length="275" mass="31586">MQYTIESLEKLDQLLADPQFDICRREGQTPLQALAWHLITHKPFDINVLLKGTCARENTIVCAPHWNDDDFTEQINAMYAPQFTLDNKELRTWLETTPLHDVAAWTAYIVRRVELDKISNYYDAAQDFYADSWYEWSDYESGKLAAKDFVNVVIAKVDEVNAHIADGKQHGLSMDEIVLHDAMWGLLPKNIDDELGAIARDTLKTAISSLPARPYIWSEAGKEKYAQDMLKMAAEKLQAQGYDINYGKGYSIEQGYLLDYFSRLYWREAAAKPED</sequence>
<gene>
    <name evidence="1" type="ORF">SAMN04488494_2997</name>
</gene>
<dbReference type="Proteomes" id="UP000184280">
    <property type="component" value="Unassembled WGS sequence"/>
</dbReference>
<protein>
    <submittedName>
        <fullName evidence="1">Uncharacterized protein</fullName>
    </submittedName>
</protein>
<dbReference type="OrthoDB" id="1073454at2"/>